<dbReference type="Pfam" id="PF12867">
    <property type="entry name" value="DinB_2"/>
    <property type="match status" value="1"/>
</dbReference>
<dbReference type="Proteomes" id="UP000002218">
    <property type="component" value="Chromosome"/>
</dbReference>
<proteinExistence type="predicted"/>
<evidence type="ECO:0000313" key="2">
    <source>
        <dbReference type="EMBL" id="ACV81656.1"/>
    </source>
</evidence>
<keyword evidence="3" id="KW-1185">Reference proteome</keyword>
<accession>C8XE72</accession>
<sequence length="203" mass="21997">MNGLDWTGQLAAQLTWHWTAQARPRLDGLTDAEYFFEPVAGCWNVRVAGSAGVAPHYGSGPMRIEFESDPPDPAPVTTIAWRLGHLIVGVFGDRNARYFGGPPMDYLSYAYPATAEGALAALDDGYDRWIAGVNALSADELAVNCREPGFESESMAALVLHIHREAIHHLAEIALLRDLWAHGLRRPGRPGAVDGAPGRTIAQ</sequence>
<dbReference type="OrthoDB" id="5022306at2"/>
<reference evidence="3" key="1">
    <citation type="submission" date="2009-09" db="EMBL/GenBank/DDBJ databases">
        <title>The complete genome of Nakamurella multipartita DSM 44233.</title>
        <authorList>
            <consortium name="US DOE Joint Genome Institute (JGI-PGF)"/>
            <person name="Lucas S."/>
            <person name="Copeland A."/>
            <person name="Lapidus A."/>
            <person name="Glavina del Rio T."/>
            <person name="Dalin E."/>
            <person name="Tice H."/>
            <person name="Bruce D."/>
            <person name="Goodwin L."/>
            <person name="Pitluck S."/>
            <person name="Kyrpides N."/>
            <person name="Mavromatis K."/>
            <person name="Ivanova N."/>
            <person name="Ovchinnikova G."/>
            <person name="Sims D."/>
            <person name="Meincke L."/>
            <person name="Brettin T."/>
            <person name="Detter J.C."/>
            <person name="Han C."/>
            <person name="Larimer F."/>
            <person name="Land M."/>
            <person name="Hauser L."/>
            <person name="Markowitz V."/>
            <person name="Cheng J.-F."/>
            <person name="Hugenholtz P."/>
            <person name="Woyke T."/>
            <person name="Wu D."/>
            <person name="Klenk H.-P."/>
            <person name="Eisen J.A."/>
        </authorList>
    </citation>
    <scope>NUCLEOTIDE SEQUENCE [LARGE SCALE GENOMIC DNA]</scope>
    <source>
        <strain evidence="3">ATCC 700099 / DSM 44233 / CIP 104796 / JCM 9543 / NBRC 105858 / Y-104</strain>
    </source>
</reference>
<dbReference type="HOGENOM" id="CLU_097136_1_0_11"/>
<organism evidence="2 3">
    <name type="scientific">Nakamurella multipartita (strain ATCC 700099 / DSM 44233 / CIP 104796 / JCM 9543 / NBRC 105858 / Y-104)</name>
    <name type="common">Microsphaera multipartita</name>
    <dbReference type="NCBI Taxonomy" id="479431"/>
    <lineage>
        <taxon>Bacteria</taxon>
        <taxon>Bacillati</taxon>
        <taxon>Actinomycetota</taxon>
        <taxon>Actinomycetes</taxon>
        <taxon>Nakamurellales</taxon>
        <taxon>Nakamurellaceae</taxon>
        <taxon>Nakamurella</taxon>
    </lineage>
</organism>
<dbReference type="SUPFAM" id="SSF109854">
    <property type="entry name" value="DinB/YfiT-like putative metalloenzymes"/>
    <property type="match status" value="1"/>
</dbReference>
<protein>
    <recommendedName>
        <fullName evidence="1">DinB-like domain-containing protein</fullName>
    </recommendedName>
</protein>
<dbReference type="RefSeq" id="WP_015750456.1">
    <property type="nucleotide sequence ID" value="NC_013235.1"/>
</dbReference>
<dbReference type="eggNOG" id="COG0174">
    <property type="taxonomic scope" value="Bacteria"/>
</dbReference>
<dbReference type="STRING" id="479431.Namu_5393"/>
<dbReference type="Gene3D" id="1.20.120.450">
    <property type="entry name" value="dinb family like domain"/>
    <property type="match status" value="1"/>
</dbReference>
<dbReference type="AlphaFoldDB" id="C8XE72"/>
<dbReference type="InterPro" id="IPR024775">
    <property type="entry name" value="DinB-like"/>
</dbReference>
<dbReference type="EMBL" id="CP001737">
    <property type="protein sequence ID" value="ACV81656.1"/>
    <property type="molecule type" value="Genomic_DNA"/>
</dbReference>
<dbReference type="KEGG" id="nml:Namu_5393"/>
<feature type="domain" description="DinB-like" evidence="1">
    <location>
        <begin position="13"/>
        <end position="173"/>
    </location>
</feature>
<reference evidence="2 3" key="2">
    <citation type="journal article" date="2010" name="Stand. Genomic Sci.">
        <title>Complete genome sequence of Nakamurella multipartita type strain (Y-104).</title>
        <authorList>
            <person name="Tice H."/>
            <person name="Mayilraj S."/>
            <person name="Sims D."/>
            <person name="Lapidus A."/>
            <person name="Nolan M."/>
            <person name="Lucas S."/>
            <person name="Glavina Del Rio T."/>
            <person name="Copeland A."/>
            <person name="Cheng J.F."/>
            <person name="Meincke L."/>
            <person name="Bruce D."/>
            <person name="Goodwin L."/>
            <person name="Pitluck S."/>
            <person name="Ivanova N."/>
            <person name="Mavromatis K."/>
            <person name="Ovchinnikova G."/>
            <person name="Pati A."/>
            <person name="Chen A."/>
            <person name="Palaniappan K."/>
            <person name="Land M."/>
            <person name="Hauser L."/>
            <person name="Chang Y.J."/>
            <person name="Jeffries C.D."/>
            <person name="Detter J.C."/>
            <person name="Brettin T."/>
            <person name="Rohde M."/>
            <person name="Goker M."/>
            <person name="Bristow J."/>
            <person name="Eisen J.A."/>
            <person name="Markowitz V."/>
            <person name="Hugenholtz P."/>
            <person name="Kyrpides N.C."/>
            <person name="Klenk H.P."/>
            <person name="Chen F."/>
        </authorList>
    </citation>
    <scope>NUCLEOTIDE SEQUENCE [LARGE SCALE GENOMIC DNA]</scope>
    <source>
        <strain evidence="3">ATCC 700099 / DSM 44233 / CIP 104796 / JCM 9543 / NBRC 105858 / Y-104</strain>
    </source>
</reference>
<evidence type="ECO:0000313" key="3">
    <source>
        <dbReference type="Proteomes" id="UP000002218"/>
    </source>
</evidence>
<evidence type="ECO:0000259" key="1">
    <source>
        <dbReference type="Pfam" id="PF12867"/>
    </source>
</evidence>
<dbReference type="InterPro" id="IPR034660">
    <property type="entry name" value="DinB/YfiT-like"/>
</dbReference>
<gene>
    <name evidence="2" type="ordered locus">Namu_5393</name>
</gene>
<name>C8XE72_NAKMY</name>
<dbReference type="InParanoid" id="C8XE72"/>